<feature type="region of interest" description="Disordered" evidence="1">
    <location>
        <begin position="591"/>
        <end position="626"/>
    </location>
</feature>
<dbReference type="OMA" id="HITETIN"/>
<evidence type="ECO:0000313" key="3">
    <source>
        <dbReference type="EnsemblMetazoa" id="ADAC004693-PA"/>
    </source>
</evidence>
<feature type="compositionally biased region" description="Pro residues" evidence="1">
    <location>
        <begin position="853"/>
        <end position="865"/>
    </location>
</feature>
<dbReference type="PANTHER" id="PTHR15708">
    <property type="entry name" value="ACTIN BUNDLING/MISSING IN METASTASIS-RELATED"/>
    <property type="match status" value="1"/>
</dbReference>
<feature type="compositionally biased region" description="Low complexity" evidence="1">
    <location>
        <begin position="866"/>
        <end position="888"/>
    </location>
</feature>
<dbReference type="EMBL" id="ADMH02001225">
    <property type="protein sequence ID" value="ETN63591.1"/>
    <property type="molecule type" value="Genomic_DNA"/>
</dbReference>
<dbReference type="Proteomes" id="UP000000673">
    <property type="component" value="Unassembled WGS sequence"/>
</dbReference>
<feature type="compositionally biased region" description="Polar residues" evidence="1">
    <location>
        <begin position="388"/>
        <end position="397"/>
    </location>
</feature>
<dbReference type="STRING" id="43151.W5JHL9"/>
<feature type="region of interest" description="Disordered" evidence="1">
    <location>
        <begin position="46"/>
        <end position="110"/>
    </location>
</feature>
<reference evidence="3" key="4">
    <citation type="submission" date="2015-06" db="UniProtKB">
        <authorList>
            <consortium name="EnsemblMetazoa"/>
        </authorList>
    </citation>
    <scope>IDENTIFICATION</scope>
</reference>
<dbReference type="GO" id="GO:0005543">
    <property type="term" value="F:phospholipid binding"/>
    <property type="evidence" value="ECO:0007669"/>
    <property type="project" value="TreeGrafter"/>
</dbReference>
<sequence>MKETEMLQLREIDASYHELNEIDPIYRETIAKVIRAFPGRWQYAGERKSTGDAVSPVLPSDQFKAGPRVEHALSSETDARAPKQQQQQQRQWSRKDRSPSDAKAGTGAQDGSCGSWFWEVYRDREGVIRTVGRDPGALCLALWANIGCSTQQQQQQQKLRQLNGAGAHVLGQWPLLPRLPQLPRLLQRLSLISLRSIVHDPLIELNYDDDDDEDDDDAASCGRRRRSVLLLLLLARPFREWKSIAQSERDHDHCGVTSPSPAGTLLTKSSSSSSNCGHRGGGSVVTYVAAAAATVGCEKGLHNAPHRGPPGAYRPVGYAPETMQRLAVAVGELDERAGGPAEWSVMLIIPKHLDADSPGPGLYYITWTGAIATLAVLQGYVEPKNTTGAITPTTPKQIPSLLTSTTTTATKAHRRTPTRATASTKKASSSDTPAVPAGSDREARGKRTLELGNYNGNYNYYQTVPAHTAQRRVSHAYQDPGQYSSFQSNYIQPQFSFGPAQSGAVGGSLGSYQGFEPQLDGTNTIGSFQSLPPQIHTRYIEPPEPIIEIIIKESNDSLPLDTQSLFPKQKKKKEEVQVFYVKYHKDEKNGQLVLDDPLPAIKPIPDESEEEEDPSQEPIVVTPSPPLKTTTLRAIINPDSEKYHSNSGIRISFGVEDKHQSGHQLSETESESVAQPVVALPQPAPAHRAKSDVFFQQHQQFVQQQQDRSVRQQYPQQPQQQPHQHYNVPPQPHHHYQPQQQQQVQYHQQQPHHHQQHLPQAQPLVQQPHQHFSPASPPPFRPQPQAQPQPQPQQQHQHFQQHQYQQQPQPQPQRVIYSQPQPQPQFQYRGQFQQQAQPQQQQQQQYYTHQAPIPQPRPLPQPQPQPQQQQPHFYQPQQQQQQPQYQQPKPIPIPLHNINQQPQLPAATAQPQPQQFNQPFNNFYKQQQQPQPQPQPTPQPQFRKATPSPPAIVQQPPFAAQRPQAPSATYQQQNFETRGGAFVGGLVQQAAPNLGPTRAPQGQKPSFGLSDSEHLSNLKHVLPAGGELVPSVSKYEKHITETINGPVEGQQLQQPRQQQQHSSSSSSKRRSTELISHSIAPQIETIPNKLPTPQRYVSQQAAEIIPNSEPIRQQVDPRFNFAAQQSAGAQGFDASSVSTPSTTVGTSRTTYSPTFSTTPRTTVSQYPATSPATTRQTVSTTRAPPVTAARSAAEEAEANAKKQKALFDLPDEVPDDLREQLLSSGILDNADISVLDYDKLGETDLQSLPPEHLANFFNAGGGAQLAGSSNVLSVVSPNGDKLADKFISKNYDVKDKRDERDRYEIANGGDEQQQHQQQDENEEEEEEEPTIVTMPERQNVDLKVVRFDSNNQKNVTDRYIKQDSTILPSVDVTREADSAAGTQTEQIFNRYLPLKINGAQFPIPDVVELRGRRIASVVVLAPVDQPATQQQTSKSGEAGSGSEEGNDGAGFLINADDGEEREGTDGQQSSRFERDVLLDSKKIKFIAGEALKQLIKKPSRDNFRRWLEREGKTDVDLQSVVLLVTRNDYNEQEIFMYDIATKGVTHLSGELSAAFVQVAEENAKTQNLDEMPIVDSGIVEQMETRSSTEAVDYVTASFGSAASSSEEQDEQAEASERKAVYVYPENYRGLEVNSGYSHIKK</sequence>
<feature type="region of interest" description="Disordered" evidence="1">
    <location>
        <begin position="991"/>
        <end position="1011"/>
    </location>
</feature>
<reference evidence="2 4" key="1">
    <citation type="journal article" date="2010" name="BMC Genomics">
        <title>Combination of measures distinguishes pre-miRNAs from other stem-loops in the genome of the newly sequenced Anopheles darlingi.</title>
        <authorList>
            <person name="Mendes N.D."/>
            <person name="Freitas A.T."/>
            <person name="Vasconcelos A.T."/>
            <person name="Sagot M.F."/>
        </authorList>
    </citation>
    <scope>NUCLEOTIDE SEQUENCE</scope>
</reference>
<evidence type="ECO:0000313" key="4">
    <source>
        <dbReference type="Proteomes" id="UP000000673"/>
    </source>
</evidence>
<dbReference type="VEuPathDB" id="VectorBase:ADAC004693"/>
<feature type="compositionally biased region" description="Low complexity" evidence="1">
    <location>
        <begin position="693"/>
        <end position="728"/>
    </location>
</feature>
<feature type="region of interest" description="Disordered" evidence="1">
    <location>
        <begin position="925"/>
        <end position="970"/>
    </location>
</feature>
<feature type="region of interest" description="Disordered" evidence="1">
    <location>
        <begin position="1425"/>
        <end position="1471"/>
    </location>
</feature>
<dbReference type="GO" id="GO:0003779">
    <property type="term" value="F:actin binding"/>
    <property type="evidence" value="ECO:0007669"/>
    <property type="project" value="InterPro"/>
</dbReference>
<dbReference type="FunCoup" id="W5JHL9">
    <property type="interactions" value="1"/>
</dbReference>
<feature type="compositionally biased region" description="Polar residues" evidence="1">
    <location>
        <begin position="1155"/>
        <end position="1182"/>
    </location>
</feature>
<feature type="compositionally biased region" description="Basic and acidic residues" evidence="1">
    <location>
        <begin position="67"/>
        <end position="81"/>
    </location>
</feature>
<dbReference type="VEuPathDB" id="VectorBase:ADAR2_001267"/>
<feature type="region of interest" description="Disordered" evidence="1">
    <location>
        <begin position="680"/>
        <end position="898"/>
    </location>
</feature>
<accession>W5JHL9</accession>
<gene>
    <name evidence="2" type="ORF">AND_004693</name>
</gene>
<feature type="compositionally biased region" description="Acidic residues" evidence="1">
    <location>
        <begin position="1319"/>
        <end position="1329"/>
    </location>
</feature>
<dbReference type="eggNOG" id="ENOG502QRYW">
    <property type="taxonomic scope" value="Eukaryota"/>
</dbReference>
<feature type="compositionally biased region" description="Low complexity" evidence="1">
    <location>
        <begin position="1132"/>
        <end position="1154"/>
    </location>
</feature>
<dbReference type="EnsemblMetazoa" id="ADAC004693-RA">
    <property type="protein sequence ID" value="ADAC004693-PA"/>
    <property type="gene ID" value="ADAC004693"/>
</dbReference>
<dbReference type="GO" id="GO:0009898">
    <property type="term" value="C:cytoplasmic side of plasma membrane"/>
    <property type="evidence" value="ECO:0007669"/>
    <property type="project" value="TreeGrafter"/>
</dbReference>
<feature type="compositionally biased region" description="Acidic residues" evidence="1">
    <location>
        <begin position="606"/>
        <end position="615"/>
    </location>
</feature>
<evidence type="ECO:0000256" key="1">
    <source>
        <dbReference type="SAM" id="MobiDB-lite"/>
    </source>
</evidence>
<feature type="compositionally biased region" description="Low complexity" evidence="1">
    <location>
        <begin position="1050"/>
        <end position="1066"/>
    </location>
</feature>
<feature type="compositionally biased region" description="Pro residues" evidence="1">
    <location>
        <begin position="775"/>
        <end position="791"/>
    </location>
</feature>
<protein>
    <submittedName>
        <fullName evidence="2 3">Uncharacterized protein</fullName>
    </submittedName>
</protein>
<feature type="compositionally biased region" description="Low complexity" evidence="1">
    <location>
        <begin position="737"/>
        <end position="749"/>
    </location>
</feature>
<feature type="compositionally biased region" description="Low complexity" evidence="1">
    <location>
        <begin position="418"/>
        <end position="434"/>
    </location>
</feature>
<feature type="compositionally biased region" description="Low complexity" evidence="1">
    <location>
        <begin position="792"/>
        <end position="808"/>
    </location>
</feature>
<dbReference type="PANTHER" id="PTHR15708:SF15">
    <property type="entry name" value="IP14311P"/>
    <property type="match status" value="1"/>
</dbReference>
<dbReference type="GO" id="GO:0030031">
    <property type="term" value="P:cell projection assembly"/>
    <property type="evidence" value="ECO:0007669"/>
    <property type="project" value="TreeGrafter"/>
</dbReference>
<feature type="compositionally biased region" description="Low complexity" evidence="1">
    <location>
        <begin position="399"/>
        <end position="410"/>
    </location>
</feature>
<dbReference type="GO" id="GO:0015629">
    <property type="term" value="C:actin cytoskeleton"/>
    <property type="evidence" value="ECO:0007669"/>
    <property type="project" value="TreeGrafter"/>
</dbReference>
<feature type="compositionally biased region" description="Low complexity" evidence="1">
    <location>
        <begin position="824"/>
        <end position="845"/>
    </location>
</feature>
<reference evidence="2" key="2">
    <citation type="submission" date="2010-05" db="EMBL/GenBank/DDBJ databases">
        <authorList>
            <person name="Almeida L.G."/>
            <person name="Nicolas M.F."/>
            <person name="Souza R.C."/>
            <person name="Vasconcelos A.T.R."/>
        </authorList>
    </citation>
    <scope>NUCLEOTIDE SEQUENCE</scope>
</reference>
<dbReference type="GO" id="GO:0061024">
    <property type="term" value="P:membrane organization"/>
    <property type="evidence" value="ECO:0007669"/>
    <property type="project" value="TreeGrafter"/>
</dbReference>
<organism evidence="2">
    <name type="scientific">Anopheles darlingi</name>
    <name type="common">Mosquito</name>
    <dbReference type="NCBI Taxonomy" id="43151"/>
    <lineage>
        <taxon>Eukaryota</taxon>
        <taxon>Metazoa</taxon>
        <taxon>Ecdysozoa</taxon>
        <taxon>Arthropoda</taxon>
        <taxon>Hexapoda</taxon>
        <taxon>Insecta</taxon>
        <taxon>Pterygota</taxon>
        <taxon>Neoptera</taxon>
        <taxon>Endopterygota</taxon>
        <taxon>Diptera</taxon>
        <taxon>Nematocera</taxon>
        <taxon>Culicoidea</taxon>
        <taxon>Culicidae</taxon>
        <taxon>Anophelinae</taxon>
        <taxon>Anopheles</taxon>
    </lineage>
</organism>
<feature type="compositionally biased region" description="Low complexity" evidence="1">
    <location>
        <begin position="954"/>
        <end position="968"/>
    </location>
</feature>
<dbReference type="HOGENOM" id="CLU_242817_0_0_1"/>
<dbReference type="InterPro" id="IPR030127">
    <property type="entry name" value="MTSS1/MTSS2"/>
</dbReference>
<feature type="region of interest" description="Disordered" evidence="1">
    <location>
        <begin position="388"/>
        <end position="446"/>
    </location>
</feature>
<feature type="region of interest" description="Disordered" evidence="1">
    <location>
        <begin position="1306"/>
        <end position="1337"/>
    </location>
</feature>
<evidence type="ECO:0000313" key="2">
    <source>
        <dbReference type="EMBL" id="ETN63591.1"/>
    </source>
</evidence>
<keyword evidence="4" id="KW-1185">Reference proteome</keyword>
<feature type="compositionally biased region" description="Low complexity" evidence="1">
    <location>
        <begin position="757"/>
        <end position="771"/>
    </location>
</feature>
<feature type="region of interest" description="Disordered" evidence="1">
    <location>
        <begin position="1132"/>
        <end position="1199"/>
    </location>
</feature>
<feature type="region of interest" description="Disordered" evidence="1">
    <location>
        <begin position="1048"/>
        <end position="1085"/>
    </location>
</feature>
<reference evidence="2" key="3">
    <citation type="journal article" date="2013" name="Nucleic Acids Res.">
        <title>The genome of Anopheles darlingi, the main neotropical malaria vector.</title>
        <authorList>
            <person name="Marinotti O."/>
            <person name="Cerqueira G.C."/>
            <person name="de Almeida L.G."/>
            <person name="Ferro M.I."/>
            <person name="Loreto E.L."/>
            <person name="Zaha A."/>
            <person name="Teixeira S.M."/>
            <person name="Wespiser A.R."/>
            <person name="Almeida E Silva A."/>
            <person name="Schlindwein A.D."/>
            <person name="Pacheco A.C."/>
            <person name="Silva A.L."/>
            <person name="Graveley B.R."/>
            <person name="Walenz B.P."/>
            <person name="Lima Bde A."/>
            <person name="Ribeiro C.A."/>
            <person name="Nunes-Silva C.G."/>
            <person name="de Carvalho C.R."/>
            <person name="Soares C.M."/>
            <person name="de Menezes C.B."/>
            <person name="Matiolli C."/>
            <person name="Caffrey D."/>
            <person name="Araujo D.A."/>
            <person name="de Oliveira D.M."/>
            <person name="Golenbock D."/>
            <person name="Grisard E.C."/>
            <person name="Fantinatti-Garboggini F."/>
            <person name="de Carvalho F.M."/>
            <person name="Barcellos F.G."/>
            <person name="Prosdocimi F."/>
            <person name="May G."/>
            <person name="Azevedo Junior G.M."/>
            <person name="Guimaraes G.M."/>
            <person name="Goldman G.H."/>
            <person name="Padilha I.Q."/>
            <person name="Batista Jda S."/>
            <person name="Ferro J.A."/>
            <person name="Ribeiro J.M."/>
            <person name="Fietto J.L."/>
            <person name="Dabbas K.M."/>
            <person name="Cerdeira L."/>
            <person name="Agnez-Lima L.F."/>
            <person name="Brocchi M."/>
            <person name="de Carvalho M.O."/>
            <person name="Teixeira Mde M."/>
            <person name="Diniz Maia Mde M."/>
            <person name="Goldman M.H."/>
            <person name="Cruz Schneider M.P."/>
            <person name="Felipe M.S."/>
            <person name="Hungria M."/>
            <person name="Nicolas M.F."/>
            <person name="Pereira M."/>
            <person name="Montes M.A."/>
            <person name="Cantao M.E."/>
            <person name="Vincentz M."/>
            <person name="Rafael M.S."/>
            <person name="Silverman N."/>
            <person name="Stoco P.H."/>
            <person name="Souza R.C."/>
            <person name="Vicentini R."/>
            <person name="Gazzinelli R.T."/>
            <person name="Neves Rde O."/>
            <person name="Silva R."/>
            <person name="Astolfi-Filho S."/>
            <person name="Maciel T.E."/>
            <person name="Urmenyi T.P."/>
            <person name="Tadei W.P."/>
            <person name="Camargo E.P."/>
            <person name="de Vasconcelos A.T."/>
        </authorList>
    </citation>
    <scope>NUCLEOTIDE SEQUENCE</scope>
</reference>
<name>W5JHL9_ANODA</name>
<proteinExistence type="predicted"/>